<sequence length="102" mass="11964">DITYSDYEDDVGAEPDFNNLETSITVSPIPTTRVHKDHHVIQIIDPSWIEAMQEELLQFKMQKVWVLVDLPYRKRAIGTKWVFRNKKDERGIVVRNKARLVA</sequence>
<reference evidence="2" key="1">
    <citation type="journal article" date="2019" name="Sci. Rep.">
        <title>Draft genome of Tanacetum cinerariifolium, the natural source of mosquito coil.</title>
        <authorList>
            <person name="Yamashiro T."/>
            <person name="Shiraishi A."/>
            <person name="Satake H."/>
            <person name="Nakayama K."/>
        </authorList>
    </citation>
    <scope>NUCLEOTIDE SEQUENCE</scope>
</reference>
<gene>
    <name evidence="2" type="ORF">Tci_849236</name>
</gene>
<comment type="caution">
    <text evidence="2">The sequence shown here is derived from an EMBL/GenBank/DDBJ whole genome shotgun (WGS) entry which is preliminary data.</text>
</comment>
<organism evidence="2">
    <name type="scientific">Tanacetum cinerariifolium</name>
    <name type="common">Dalmatian daisy</name>
    <name type="synonym">Chrysanthemum cinerariifolium</name>
    <dbReference type="NCBI Taxonomy" id="118510"/>
    <lineage>
        <taxon>Eukaryota</taxon>
        <taxon>Viridiplantae</taxon>
        <taxon>Streptophyta</taxon>
        <taxon>Embryophyta</taxon>
        <taxon>Tracheophyta</taxon>
        <taxon>Spermatophyta</taxon>
        <taxon>Magnoliopsida</taxon>
        <taxon>eudicotyledons</taxon>
        <taxon>Gunneridae</taxon>
        <taxon>Pentapetalae</taxon>
        <taxon>asterids</taxon>
        <taxon>campanulids</taxon>
        <taxon>Asterales</taxon>
        <taxon>Asteraceae</taxon>
        <taxon>Asteroideae</taxon>
        <taxon>Anthemideae</taxon>
        <taxon>Anthemidinae</taxon>
        <taxon>Tanacetum</taxon>
    </lineage>
</organism>
<evidence type="ECO:0000259" key="1">
    <source>
        <dbReference type="Pfam" id="PF07727"/>
    </source>
</evidence>
<feature type="domain" description="Reverse transcriptase Ty1/copia-type" evidence="1">
    <location>
        <begin position="63"/>
        <end position="102"/>
    </location>
</feature>
<dbReference type="AlphaFoldDB" id="A0A699QVU0"/>
<accession>A0A699QVU0</accession>
<feature type="non-terminal residue" evidence="2">
    <location>
        <position position="1"/>
    </location>
</feature>
<name>A0A699QVU0_TANCI</name>
<dbReference type="InterPro" id="IPR013103">
    <property type="entry name" value="RVT_2"/>
</dbReference>
<dbReference type="Pfam" id="PF07727">
    <property type="entry name" value="RVT_2"/>
    <property type="match status" value="1"/>
</dbReference>
<evidence type="ECO:0000313" key="2">
    <source>
        <dbReference type="EMBL" id="GFC77266.1"/>
    </source>
</evidence>
<protein>
    <submittedName>
        <fullName evidence="2">Ribonuclease H-like domain-containing protein</fullName>
    </submittedName>
</protein>
<proteinExistence type="predicted"/>
<dbReference type="EMBL" id="BKCJ011060250">
    <property type="protein sequence ID" value="GFC77266.1"/>
    <property type="molecule type" value="Genomic_DNA"/>
</dbReference>